<sequence>MNFKNMGEAPGLLPFYGSDANGNERALGNFSLARQPSILSWTFDEIQNNVDGLPKDFGSMNMDEFLKNIWTVEEGQGMGGSVGGDVGIGGLSRMGSLQRQGSLSLPRTLSHRTVDEVYRDVFRESGGDGGFRGNNEELGLPQRQPTFGEITLEEFLVRAGVVREDPKPVVKVDHSEFYGELLPSSNIPLIIPSQYSTLPLNENGVRLSQRQLFPKQPTVAYGSTFNLANNSELVGDPVMNIGFVQSDDTREGGGTRIAGFGVGAVKISTSPPANSFSSDGFPKGNGDISSLLPISYVINGGRGKRCGAVEKVVERRQRRMIKNRESAARSRARKQAYTTELEAEVAKLKDENDELHKKQAEILKIQKNQILETMDQQRVGKRRCLRRTHTGPW</sequence>
<reference evidence="9 10" key="1">
    <citation type="journal article" date="2020" name="IScience">
        <title>Genome Sequencing of the Endangered Kingdonia uniflora (Circaeasteraceae, Ranunculales) Reveals Potential Mechanisms of Evolutionary Specialization.</title>
        <authorList>
            <person name="Sun Y."/>
            <person name="Deng T."/>
            <person name="Zhang A."/>
            <person name="Moore M.J."/>
            <person name="Landis J.B."/>
            <person name="Lin N."/>
            <person name="Zhang H."/>
            <person name="Zhang X."/>
            <person name="Huang J."/>
            <person name="Zhang X."/>
            <person name="Sun H."/>
            <person name="Wang H."/>
        </authorList>
    </citation>
    <scope>NUCLEOTIDE SEQUENCE [LARGE SCALE GENOMIC DNA]</scope>
    <source>
        <strain evidence="9">TB1705</strain>
        <tissue evidence="9">Leaf</tissue>
    </source>
</reference>
<dbReference type="OrthoDB" id="1927218at2759"/>
<keyword evidence="3" id="KW-0805">Transcription regulation</keyword>
<keyword evidence="10" id="KW-1185">Reference proteome</keyword>
<dbReference type="PROSITE" id="PS00036">
    <property type="entry name" value="BZIP_BASIC"/>
    <property type="match status" value="1"/>
</dbReference>
<comment type="subcellular location">
    <subcellularLocation>
        <location evidence="1">Nucleus</location>
    </subcellularLocation>
</comment>
<dbReference type="InterPro" id="IPR043452">
    <property type="entry name" value="BZIP46-like"/>
</dbReference>
<dbReference type="GO" id="GO:0003700">
    <property type="term" value="F:DNA-binding transcription factor activity"/>
    <property type="evidence" value="ECO:0007669"/>
    <property type="project" value="InterPro"/>
</dbReference>
<dbReference type="EMBL" id="JACGCM010002030">
    <property type="protein sequence ID" value="KAF6145790.1"/>
    <property type="molecule type" value="Genomic_DNA"/>
</dbReference>
<evidence type="ECO:0000256" key="4">
    <source>
        <dbReference type="ARBA" id="ARBA00023125"/>
    </source>
</evidence>
<dbReference type="CDD" id="cd14707">
    <property type="entry name" value="bZIP_plant_BZIP46"/>
    <property type="match status" value="1"/>
</dbReference>
<dbReference type="PANTHER" id="PTHR22952:SF446">
    <property type="entry name" value="ABSCISIC ACID-INSENSITIVE 5-LIKE PROTEIN 5-RELATED"/>
    <property type="match status" value="1"/>
</dbReference>
<dbReference type="FunFam" id="1.20.5.170:FF:000048">
    <property type="entry name" value="ABSCISIC ACID-INSENSITIVE 5-like protein 5"/>
    <property type="match status" value="1"/>
</dbReference>
<dbReference type="GO" id="GO:0045893">
    <property type="term" value="P:positive regulation of DNA-templated transcription"/>
    <property type="evidence" value="ECO:0007669"/>
    <property type="project" value="InterPro"/>
</dbReference>
<proteinExistence type="predicted"/>
<dbReference type="Pfam" id="PF00170">
    <property type="entry name" value="bZIP_1"/>
    <property type="match status" value="1"/>
</dbReference>
<evidence type="ECO:0000256" key="3">
    <source>
        <dbReference type="ARBA" id="ARBA00023015"/>
    </source>
</evidence>
<keyword evidence="6" id="KW-0539">Nucleus</keyword>
<dbReference type="GO" id="GO:0009738">
    <property type="term" value="P:abscisic acid-activated signaling pathway"/>
    <property type="evidence" value="ECO:0007669"/>
    <property type="project" value="UniProtKB-KW"/>
</dbReference>
<dbReference type="InterPro" id="IPR046347">
    <property type="entry name" value="bZIP_sf"/>
</dbReference>
<keyword evidence="4" id="KW-0238">DNA-binding</keyword>
<feature type="coiled-coil region" evidence="7">
    <location>
        <begin position="334"/>
        <end position="368"/>
    </location>
</feature>
<dbReference type="SMART" id="SM00338">
    <property type="entry name" value="BRLZ"/>
    <property type="match status" value="1"/>
</dbReference>
<keyword evidence="5" id="KW-0804">Transcription</keyword>
<organism evidence="9 10">
    <name type="scientific">Kingdonia uniflora</name>
    <dbReference type="NCBI Taxonomy" id="39325"/>
    <lineage>
        <taxon>Eukaryota</taxon>
        <taxon>Viridiplantae</taxon>
        <taxon>Streptophyta</taxon>
        <taxon>Embryophyta</taxon>
        <taxon>Tracheophyta</taxon>
        <taxon>Spermatophyta</taxon>
        <taxon>Magnoliopsida</taxon>
        <taxon>Ranunculales</taxon>
        <taxon>Circaeasteraceae</taxon>
        <taxon>Kingdonia</taxon>
    </lineage>
</organism>
<evidence type="ECO:0000256" key="1">
    <source>
        <dbReference type="ARBA" id="ARBA00004123"/>
    </source>
</evidence>
<gene>
    <name evidence="9" type="ORF">GIB67_016239</name>
</gene>
<evidence type="ECO:0000256" key="2">
    <source>
        <dbReference type="ARBA" id="ARBA00022682"/>
    </source>
</evidence>
<evidence type="ECO:0000313" key="9">
    <source>
        <dbReference type="EMBL" id="KAF6145790.1"/>
    </source>
</evidence>
<dbReference type="Proteomes" id="UP000541444">
    <property type="component" value="Unassembled WGS sequence"/>
</dbReference>
<dbReference type="AlphaFoldDB" id="A0A7J7LTD9"/>
<keyword evidence="2" id="KW-0938">Abscisic acid signaling pathway</keyword>
<name>A0A7J7LTD9_9MAGN</name>
<dbReference type="GO" id="GO:0005634">
    <property type="term" value="C:nucleus"/>
    <property type="evidence" value="ECO:0007669"/>
    <property type="project" value="UniProtKB-SubCell"/>
</dbReference>
<protein>
    <recommendedName>
        <fullName evidence="8">BZIP domain-containing protein</fullName>
    </recommendedName>
</protein>
<evidence type="ECO:0000259" key="8">
    <source>
        <dbReference type="PROSITE" id="PS50217"/>
    </source>
</evidence>
<feature type="domain" description="BZIP" evidence="8">
    <location>
        <begin position="313"/>
        <end position="364"/>
    </location>
</feature>
<evidence type="ECO:0000256" key="6">
    <source>
        <dbReference type="ARBA" id="ARBA00023242"/>
    </source>
</evidence>
<dbReference type="GO" id="GO:0003677">
    <property type="term" value="F:DNA binding"/>
    <property type="evidence" value="ECO:0007669"/>
    <property type="project" value="UniProtKB-KW"/>
</dbReference>
<evidence type="ECO:0000256" key="5">
    <source>
        <dbReference type="ARBA" id="ARBA00023163"/>
    </source>
</evidence>
<evidence type="ECO:0000313" key="10">
    <source>
        <dbReference type="Proteomes" id="UP000541444"/>
    </source>
</evidence>
<keyword evidence="7" id="KW-0175">Coiled coil</keyword>
<dbReference type="PANTHER" id="PTHR22952">
    <property type="entry name" value="CAMP-RESPONSE ELEMENT BINDING PROTEIN-RELATED"/>
    <property type="match status" value="1"/>
</dbReference>
<dbReference type="Gene3D" id="1.20.5.170">
    <property type="match status" value="1"/>
</dbReference>
<dbReference type="InterPro" id="IPR004827">
    <property type="entry name" value="bZIP"/>
</dbReference>
<dbReference type="PROSITE" id="PS50217">
    <property type="entry name" value="BZIP"/>
    <property type="match status" value="1"/>
</dbReference>
<accession>A0A7J7LTD9</accession>
<evidence type="ECO:0000256" key="7">
    <source>
        <dbReference type="SAM" id="Coils"/>
    </source>
</evidence>
<dbReference type="SUPFAM" id="SSF57959">
    <property type="entry name" value="Leucine zipper domain"/>
    <property type="match status" value="1"/>
</dbReference>
<comment type="caution">
    <text evidence="9">The sequence shown here is derived from an EMBL/GenBank/DDBJ whole genome shotgun (WGS) entry which is preliminary data.</text>
</comment>